<gene>
    <name evidence="3" type="ORF">MCHLO_01341</name>
</gene>
<dbReference type="PANTHER" id="PTHR42663:SF6">
    <property type="entry name" value="HYDROLASE C777.06C-RELATED"/>
    <property type="match status" value="1"/>
</dbReference>
<dbReference type="SMART" id="SM00849">
    <property type="entry name" value="Lactamase_B"/>
    <property type="match status" value="1"/>
</dbReference>
<name>A0ABQ0KXI9_MYCCL</name>
<dbReference type="Pfam" id="PF12706">
    <property type="entry name" value="Lactamase_B_2"/>
    <property type="match status" value="1"/>
</dbReference>
<organism evidence="3 4">
    <name type="scientific">Mycena chlorophos</name>
    <name type="common">Agaric fungus</name>
    <name type="synonym">Agaricus chlorophos</name>
    <dbReference type="NCBI Taxonomy" id="658473"/>
    <lineage>
        <taxon>Eukaryota</taxon>
        <taxon>Fungi</taxon>
        <taxon>Dikarya</taxon>
        <taxon>Basidiomycota</taxon>
        <taxon>Agaricomycotina</taxon>
        <taxon>Agaricomycetes</taxon>
        <taxon>Agaricomycetidae</taxon>
        <taxon>Agaricales</taxon>
        <taxon>Marasmiineae</taxon>
        <taxon>Mycenaceae</taxon>
        <taxon>Mycena</taxon>
    </lineage>
</organism>
<dbReference type="InterPro" id="IPR036866">
    <property type="entry name" value="RibonucZ/Hydroxyglut_hydro"/>
</dbReference>
<accession>A0ABQ0KXI9</accession>
<proteinExistence type="predicted"/>
<feature type="domain" description="Metallo-beta-lactamase" evidence="2">
    <location>
        <begin position="297"/>
        <end position="469"/>
    </location>
</feature>
<dbReference type="EMBL" id="DF839219">
    <property type="protein sequence ID" value="GAT43670.1"/>
    <property type="molecule type" value="Genomic_DNA"/>
</dbReference>
<feature type="region of interest" description="Disordered" evidence="1">
    <location>
        <begin position="26"/>
        <end position="59"/>
    </location>
</feature>
<feature type="region of interest" description="Disordered" evidence="1">
    <location>
        <begin position="1"/>
        <end position="20"/>
    </location>
</feature>
<evidence type="ECO:0000256" key="1">
    <source>
        <dbReference type="SAM" id="MobiDB-lite"/>
    </source>
</evidence>
<dbReference type="CDD" id="cd16279">
    <property type="entry name" value="metallo-hydrolase-like_MBL-fold"/>
    <property type="match status" value="1"/>
</dbReference>
<evidence type="ECO:0000259" key="2">
    <source>
        <dbReference type="SMART" id="SM00849"/>
    </source>
</evidence>
<dbReference type="InterPro" id="IPR001279">
    <property type="entry name" value="Metallo-B-lactamas"/>
</dbReference>
<dbReference type="Proteomes" id="UP000815677">
    <property type="component" value="Unassembled WGS sequence"/>
</dbReference>
<protein>
    <recommendedName>
        <fullName evidence="2">Metallo-beta-lactamase domain-containing protein</fullName>
    </recommendedName>
</protein>
<keyword evidence="4" id="KW-1185">Reference proteome</keyword>
<dbReference type="PANTHER" id="PTHR42663">
    <property type="entry name" value="HYDROLASE C777.06C-RELATED-RELATED"/>
    <property type="match status" value="1"/>
</dbReference>
<sequence length="611" mass="66902">MLSQTRAPPQPANSPQHVLRQNGAPLTTTTTASPKPLFARGLSTHPSAHSRIHSKPEPIPSVHLKPVEAVEPYPCPPSGLRARTLLVTLLTFIFTNLLACMRLSRPAKDVPSHIPDETDWKKRVLIERRRRELEARQQRNVVLAFHGKPEDIPCTRGVEAIETAVSTASPQNVKLERLSRTRSSPRTRCAHCAILEFQQGFPSPIPSRHGRKRVSSVAVYESNMHICEDKTGLATCFCTTTTMSTDIVFLGTGTSSSVPSIVCVTANAIPGSSDEPPCRTCLAAIDGTPEGKKNVRRNTSIVFRTPGKDGDISVLIDCGKNFQAAALEWFSKYAFRRIDAVLITHAHSDAINGLDDLRAWTMHGRIQTHIDIYASEATYQEVKRAFPYMVSKEFASGGGDVPDFVWHIFEPGVPFEILQTGVMITPFLVQHGRFFTPPPPPTLETAMAQTTIGDAVSSPPPVEEIIPYMAGAFRIQEEFVYISDCGAIPDEAWSSLLPPNGKQLRVAIIDCLRLSSHASHFGLKDSIIAARRIAAARSYLIGFSHDVAHDEYVVLSEAVGGAPIPETRTKNVIEGMELIGQGPQLWVRPAHDGLQVSIQGEGGQVQDKTYS</sequence>
<dbReference type="Gene3D" id="3.60.15.10">
    <property type="entry name" value="Ribonuclease Z/Hydroxyacylglutathione hydrolase-like"/>
    <property type="match status" value="1"/>
</dbReference>
<reference evidence="3" key="1">
    <citation type="submission" date="2014-09" db="EMBL/GenBank/DDBJ databases">
        <title>Genome sequence of the luminous mushroom Mycena chlorophos for searching fungal bioluminescence genes.</title>
        <authorList>
            <person name="Tanaka Y."/>
            <person name="Kasuga D."/>
            <person name="Oba Y."/>
            <person name="Hase S."/>
            <person name="Sato K."/>
            <person name="Oba Y."/>
            <person name="Sakakibara Y."/>
        </authorList>
    </citation>
    <scope>NUCLEOTIDE SEQUENCE</scope>
</reference>
<dbReference type="SUPFAM" id="SSF56281">
    <property type="entry name" value="Metallo-hydrolase/oxidoreductase"/>
    <property type="match status" value="1"/>
</dbReference>
<evidence type="ECO:0000313" key="4">
    <source>
        <dbReference type="Proteomes" id="UP000815677"/>
    </source>
</evidence>
<evidence type="ECO:0000313" key="3">
    <source>
        <dbReference type="EMBL" id="GAT43670.1"/>
    </source>
</evidence>